<gene>
    <name evidence="1" type="ORF">ATM17_07970</name>
</gene>
<dbReference type="EMBL" id="CP013344">
    <property type="protein sequence ID" value="AMU88978.1"/>
    <property type="molecule type" value="Genomic_DNA"/>
</dbReference>
<organism evidence="1 2">
    <name type="scientific">Sphingopyxis macrogoltabida</name>
    <name type="common">Sphingomonas macrogoltabidus</name>
    <dbReference type="NCBI Taxonomy" id="33050"/>
    <lineage>
        <taxon>Bacteria</taxon>
        <taxon>Pseudomonadati</taxon>
        <taxon>Pseudomonadota</taxon>
        <taxon>Alphaproteobacteria</taxon>
        <taxon>Sphingomonadales</taxon>
        <taxon>Sphingomonadaceae</taxon>
        <taxon>Sphingopyxis</taxon>
    </lineage>
</organism>
<evidence type="ECO:0000313" key="2">
    <source>
        <dbReference type="Proteomes" id="UP000076088"/>
    </source>
</evidence>
<proteinExistence type="predicted"/>
<dbReference type="AlphaFoldDB" id="A0AAC8YZ63"/>
<reference evidence="1 2" key="2">
    <citation type="journal article" date="2016" name="Genome Announc.">
        <title>Complete Genome Sequence of Sphingopyxis macrogoltabida Strain 203N (NBRC 111659), a Polyethylene Glycol Degrader.</title>
        <authorList>
            <person name="Ohtsubo Y."/>
            <person name="Nonoyama S."/>
            <person name="Nagata Y."/>
            <person name="Numata M."/>
            <person name="Tsuchikane K."/>
            <person name="Hosoyama A."/>
            <person name="Yamazoe A."/>
            <person name="Tsuda M."/>
            <person name="Fujita N."/>
            <person name="Kawai F."/>
        </authorList>
    </citation>
    <scope>NUCLEOTIDE SEQUENCE [LARGE SCALE GENOMIC DNA]</scope>
    <source>
        <strain evidence="1 2">203N</strain>
    </source>
</reference>
<keyword evidence="2" id="KW-1185">Reference proteome</keyword>
<name>A0AAC8YZ63_SPHMC</name>
<accession>A0AAC8YZ63</accession>
<protein>
    <submittedName>
        <fullName evidence="1">Uncharacterized protein</fullName>
    </submittedName>
</protein>
<dbReference type="Proteomes" id="UP000076088">
    <property type="component" value="Chromosome"/>
</dbReference>
<reference evidence="2" key="1">
    <citation type="submission" date="2015-11" db="EMBL/GenBank/DDBJ databases">
        <title>Complete genome sequence of a polyethylene-glycol degrader Sphingopyxis macrogoltabida 203N (NBRC 111659).</title>
        <authorList>
            <person name="Yoshiyuki O."/>
            <person name="Shouta N."/>
            <person name="Nagata Y."/>
            <person name="Numata M."/>
            <person name="Tsuchikane K."/>
            <person name="Hosoyama A."/>
            <person name="Yamazoe A."/>
            <person name="Tsuda M."/>
            <person name="Fujita N."/>
            <person name="Kawai F."/>
        </authorList>
    </citation>
    <scope>NUCLEOTIDE SEQUENCE [LARGE SCALE GENOMIC DNA]</scope>
    <source>
        <strain evidence="2">203N</strain>
    </source>
</reference>
<dbReference type="KEGG" id="smaz:LH19_11915"/>
<sequence length="75" mass="8000">MPIAPMMYLLPLRAIPAPTGRPRRLLRARTDRPQRSGGWAKPIAGALRRGRTEAGVAAASRRGAIKGTANKMAPA</sequence>
<evidence type="ECO:0000313" key="1">
    <source>
        <dbReference type="EMBL" id="AMU88978.1"/>
    </source>
</evidence>